<proteinExistence type="predicted"/>
<reference evidence="1" key="1">
    <citation type="journal article" date="2014" name="Int. J. Syst. Evol. Microbiol.">
        <title>Complete genome sequence of Corynebacterium casei LMG S-19264T (=DSM 44701T), isolated from a smear-ripened cheese.</title>
        <authorList>
            <consortium name="US DOE Joint Genome Institute (JGI-PGF)"/>
            <person name="Walter F."/>
            <person name="Albersmeier A."/>
            <person name="Kalinowski J."/>
            <person name="Ruckert C."/>
        </authorList>
    </citation>
    <scope>NUCLEOTIDE SEQUENCE</scope>
    <source>
        <strain evidence="1">JCM 19831</strain>
    </source>
</reference>
<evidence type="ECO:0000313" key="1">
    <source>
        <dbReference type="EMBL" id="GGM89304.1"/>
    </source>
</evidence>
<gene>
    <name evidence="1" type="ORF">GCM10007977_109160</name>
</gene>
<accession>A0A917UHH7</accession>
<reference evidence="1" key="2">
    <citation type="submission" date="2020-09" db="EMBL/GenBank/DDBJ databases">
        <authorList>
            <person name="Sun Q."/>
            <person name="Ohkuma M."/>
        </authorList>
    </citation>
    <scope>NUCLEOTIDE SEQUENCE</scope>
    <source>
        <strain evidence="1">JCM 19831</strain>
    </source>
</reference>
<dbReference type="Proteomes" id="UP000642070">
    <property type="component" value="Unassembled WGS sequence"/>
</dbReference>
<evidence type="ECO:0000313" key="2">
    <source>
        <dbReference type="Proteomes" id="UP000642070"/>
    </source>
</evidence>
<evidence type="ECO:0008006" key="3">
    <source>
        <dbReference type="Google" id="ProtNLM"/>
    </source>
</evidence>
<dbReference type="PANTHER" id="PTHR35528:SF3">
    <property type="entry name" value="BLL1675 PROTEIN"/>
    <property type="match status" value="1"/>
</dbReference>
<organism evidence="1 2">
    <name type="scientific">Dactylosporangium sucinum</name>
    <dbReference type="NCBI Taxonomy" id="1424081"/>
    <lineage>
        <taxon>Bacteria</taxon>
        <taxon>Bacillati</taxon>
        <taxon>Actinomycetota</taxon>
        <taxon>Actinomycetes</taxon>
        <taxon>Micromonosporales</taxon>
        <taxon>Micromonosporaceae</taxon>
        <taxon>Dactylosporangium</taxon>
    </lineage>
</organism>
<name>A0A917UHH7_9ACTN</name>
<dbReference type="AlphaFoldDB" id="A0A917UHH7"/>
<comment type="caution">
    <text evidence="1">The sequence shown here is derived from an EMBL/GenBank/DDBJ whole genome shotgun (WGS) entry which is preliminary data.</text>
</comment>
<dbReference type="EMBL" id="BMPI01000127">
    <property type="protein sequence ID" value="GGM89304.1"/>
    <property type="molecule type" value="Genomic_DNA"/>
</dbReference>
<keyword evidence="2" id="KW-1185">Reference proteome</keyword>
<dbReference type="PANTHER" id="PTHR35528">
    <property type="entry name" value="BLL1675 PROTEIN"/>
    <property type="match status" value="1"/>
</dbReference>
<sequence length="57" mass="6888">MVAVRWYLRHGLSYRDVEELLVKRGVQVDHVTVFRWVQRFTPLLASRRRPVLPPYPQ</sequence>
<protein>
    <recommendedName>
        <fullName evidence="3">IS6 family transposase</fullName>
    </recommendedName>
</protein>
<dbReference type="InterPro" id="IPR052183">
    <property type="entry name" value="IS_Transposase"/>
</dbReference>